<dbReference type="Gene3D" id="1.20.5.1180">
    <property type="entry name" value="Geminin coiled-coil domain"/>
    <property type="match status" value="1"/>
</dbReference>
<accession>A0AAV2NYD7</accession>
<evidence type="ECO:0000313" key="4">
    <source>
        <dbReference type="Proteomes" id="UP001497644"/>
    </source>
</evidence>
<reference evidence="3" key="1">
    <citation type="submission" date="2024-04" db="EMBL/GenBank/DDBJ databases">
        <authorList>
            <consortium name="Molecular Ecology Group"/>
        </authorList>
    </citation>
    <scope>NUCLEOTIDE SEQUENCE</scope>
</reference>
<sequence>MKTVTGDEAITASEDKVRKSLHELQPSATDKETLVGADRMVKSTQQSKKAKPKRNVSQTRKDDPKYKSVKTKDKAVQTIREKKAQIEAEDLTSTDAAGPSENYWQVLAERRRIALKDALEKNEELVQYVEKLEEEKRTYKEMLNETTALVEVLQEMIGDDRSGINNSLEDSTL</sequence>
<feature type="compositionally biased region" description="Basic and acidic residues" evidence="2">
    <location>
        <begin position="59"/>
        <end position="74"/>
    </location>
</feature>
<dbReference type="GO" id="GO:0006275">
    <property type="term" value="P:regulation of DNA replication"/>
    <property type="evidence" value="ECO:0007669"/>
    <property type="project" value="InterPro"/>
</dbReference>
<dbReference type="Proteomes" id="UP001497644">
    <property type="component" value="Chromosome 5"/>
</dbReference>
<protein>
    <recommendedName>
        <fullName evidence="5">Geminin</fullName>
    </recommendedName>
</protein>
<evidence type="ECO:0000256" key="1">
    <source>
        <dbReference type="SAM" id="Coils"/>
    </source>
</evidence>
<keyword evidence="4" id="KW-1185">Reference proteome</keyword>
<dbReference type="SUPFAM" id="SSF111469">
    <property type="entry name" value="Geminin coiled-coil domain"/>
    <property type="match status" value="1"/>
</dbReference>
<dbReference type="InterPro" id="IPR022786">
    <property type="entry name" value="Geminin/Multicilin"/>
</dbReference>
<organism evidence="3 4">
    <name type="scientific">Lasius platythorax</name>
    <dbReference type="NCBI Taxonomy" id="488582"/>
    <lineage>
        <taxon>Eukaryota</taxon>
        <taxon>Metazoa</taxon>
        <taxon>Ecdysozoa</taxon>
        <taxon>Arthropoda</taxon>
        <taxon>Hexapoda</taxon>
        <taxon>Insecta</taxon>
        <taxon>Pterygota</taxon>
        <taxon>Neoptera</taxon>
        <taxon>Endopterygota</taxon>
        <taxon>Hymenoptera</taxon>
        <taxon>Apocrita</taxon>
        <taxon>Aculeata</taxon>
        <taxon>Formicoidea</taxon>
        <taxon>Formicidae</taxon>
        <taxon>Formicinae</taxon>
        <taxon>Lasius</taxon>
        <taxon>Lasius</taxon>
    </lineage>
</organism>
<dbReference type="Pfam" id="PF07412">
    <property type="entry name" value="Geminin"/>
    <property type="match status" value="1"/>
</dbReference>
<keyword evidence="1" id="KW-0175">Coiled coil</keyword>
<feature type="region of interest" description="Disordered" evidence="2">
    <location>
        <begin position="1"/>
        <end position="74"/>
    </location>
</feature>
<feature type="coiled-coil region" evidence="1">
    <location>
        <begin position="115"/>
        <end position="149"/>
    </location>
</feature>
<proteinExistence type="predicted"/>
<feature type="compositionally biased region" description="Basic and acidic residues" evidence="2">
    <location>
        <begin position="13"/>
        <end position="22"/>
    </location>
</feature>
<dbReference type="EMBL" id="OZ034828">
    <property type="protein sequence ID" value="CAL1684596.1"/>
    <property type="molecule type" value="Genomic_DNA"/>
</dbReference>
<dbReference type="AlphaFoldDB" id="A0AAV2NYD7"/>
<evidence type="ECO:0000256" key="2">
    <source>
        <dbReference type="SAM" id="MobiDB-lite"/>
    </source>
</evidence>
<evidence type="ECO:0000313" key="3">
    <source>
        <dbReference type="EMBL" id="CAL1684596.1"/>
    </source>
</evidence>
<evidence type="ECO:0008006" key="5">
    <source>
        <dbReference type="Google" id="ProtNLM"/>
    </source>
</evidence>
<gene>
    <name evidence="3" type="ORF">LPLAT_LOCUS10188</name>
</gene>
<name>A0AAV2NYD7_9HYME</name>